<reference evidence="1" key="1">
    <citation type="submission" date="2019-05" db="EMBL/GenBank/DDBJ databases">
        <title>Annotation for the trematode Fasciolopsis buski.</title>
        <authorList>
            <person name="Choi Y.-J."/>
        </authorList>
    </citation>
    <scope>NUCLEOTIDE SEQUENCE</scope>
    <source>
        <strain evidence="1">HT</strain>
        <tissue evidence="1">Whole worm</tissue>
    </source>
</reference>
<dbReference type="EMBL" id="LUCM01004792">
    <property type="protein sequence ID" value="KAA0193807.1"/>
    <property type="molecule type" value="Genomic_DNA"/>
</dbReference>
<dbReference type="AlphaFoldDB" id="A0A8E0RZJ9"/>
<comment type="caution">
    <text evidence="1">The sequence shown here is derived from an EMBL/GenBank/DDBJ whole genome shotgun (WGS) entry which is preliminary data.</text>
</comment>
<proteinExistence type="predicted"/>
<accession>A0A8E0RZJ9</accession>
<evidence type="ECO:0000313" key="2">
    <source>
        <dbReference type="Proteomes" id="UP000728185"/>
    </source>
</evidence>
<sequence>MYKQVLTRAHEKEFGTTSPTSKPIWMVAEEREAGYVNAVKEATELTQAMQSRIRTPESMRKTNSLSTLSGSYRIFQPQIRDPSQFYFHPASSQPVDFHQPLMGGTGPIFMGLGPMQCQAHTRAAYSQSGFWNDSRPC</sequence>
<organism evidence="1 2">
    <name type="scientific">Fasciolopsis buskii</name>
    <dbReference type="NCBI Taxonomy" id="27845"/>
    <lineage>
        <taxon>Eukaryota</taxon>
        <taxon>Metazoa</taxon>
        <taxon>Spiralia</taxon>
        <taxon>Lophotrochozoa</taxon>
        <taxon>Platyhelminthes</taxon>
        <taxon>Trematoda</taxon>
        <taxon>Digenea</taxon>
        <taxon>Plagiorchiida</taxon>
        <taxon>Echinostomata</taxon>
        <taxon>Echinostomatoidea</taxon>
        <taxon>Fasciolidae</taxon>
        <taxon>Fasciolopsis</taxon>
    </lineage>
</organism>
<gene>
    <name evidence="1" type="ORF">FBUS_01807</name>
</gene>
<protein>
    <submittedName>
        <fullName evidence="1">Kinesin light chain</fullName>
    </submittedName>
</protein>
<dbReference type="Gene3D" id="1.25.40.10">
    <property type="entry name" value="Tetratricopeptide repeat domain"/>
    <property type="match status" value="1"/>
</dbReference>
<dbReference type="OrthoDB" id="413723at2759"/>
<keyword evidence="2" id="KW-1185">Reference proteome</keyword>
<name>A0A8E0RZJ9_9TREM</name>
<dbReference type="InterPro" id="IPR011990">
    <property type="entry name" value="TPR-like_helical_dom_sf"/>
</dbReference>
<evidence type="ECO:0000313" key="1">
    <source>
        <dbReference type="EMBL" id="KAA0193807.1"/>
    </source>
</evidence>
<dbReference type="Proteomes" id="UP000728185">
    <property type="component" value="Unassembled WGS sequence"/>
</dbReference>